<keyword evidence="1" id="KW-1133">Transmembrane helix</keyword>
<keyword evidence="3" id="KW-1185">Reference proteome</keyword>
<evidence type="ECO:0000313" key="2">
    <source>
        <dbReference type="EMBL" id="GFH44420.1"/>
    </source>
</evidence>
<dbReference type="AlphaFoldDB" id="A0AAD3GZ61"/>
<feature type="transmembrane region" description="Helical" evidence="1">
    <location>
        <begin position="72"/>
        <end position="93"/>
    </location>
</feature>
<evidence type="ECO:0000256" key="1">
    <source>
        <dbReference type="SAM" id="Phobius"/>
    </source>
</evidence>
<dbReference type="EMBL" id="BLLK01000019">
    <property type="protein sequence ID" value="GFH44420.1"/>
    <property type="molecule type" value="Genomic_DNA"/>
</dbReference>
<comment type="caution">
    <text evidence="2">The sequence shown here is derived from an EMBL/GenBank/DDBJ whole genome shotgun (WGS) entry which is preliminary data.</text>
</comment>
<feature type="transmembrane region" description="Helical" evidence="1">
    <location>
        <begin position="167"/>
        <end position="186"/>
    </location>
</feature>
<organism evidence="2 3">
    <name type="scientific">Chaetoceros tenuissimus</name>
    <dbReference type="NCBI Taxonomy" id="426638"/>
    <lineage>
        <taxon>Eukaryota</taxon>
        <taxon>Sar</taxon>
        <taxon>Stramenopiles</taxon>
        <taxon>Ochrophyta</taxon>
        <taxon>Bacillariophyta</taxon>
        <taxon>Coscinodiscophyceae</taxon>
        <taxon>Chaetocerotophycidae</taxon>
        <taxon>Chaetocerotales</taxon>
        <taxon>Chaetocerotaceae</taxon>
        <taxon>Chaetoceros</taxon>
    </lineage>
</organism>
<accession>A0AAD3GZ61</accession>
<feature type="transmembrane region" description="Helical" evidence="1">
    <location>
        <begin position="144"/>
        <end position="161"/>
    </location>
</feature>
<keyword evidence="1" id="KW-0812">Transmembrane</keyword>
<keyword evidence="1" id="KW-0472">Membrane</keyword>
<feature type="transmembrane region" description="Helical" evidence="1">
    <location>
        <begin position="198"/>
        <end position="218"/>
    </location>
</feature>
<proteinExistence type="predicted"/>
<name>A0AAD3GZ61_9STRA</name>
<gene>
    <name evidence="2" type="ORF">CTEN210_00894</name>
</gene>
<reference evidence="2 3" key="1">
    <citation type="journal article" date="2021" name="Sci. Rep.">
        <title>The genome of the diatom Chaetoceros tenuissimus carries an ancient integrated fragment of an extant virus.</title>
        <authorList>
            <person name="Hongo Y."/>
            <person name="Kimura K."/>
            <person name="Takaki Y."/>
            <person name="Yoshida Y."/>
            <person name="Baba S."/>
            <person name="Kobayashi G."/>
            <person name="Nagasaki K."/>
            <person name="Hano T."/>
            <person name="Tomaru Y."/>
        </authorList>
    </citation>
    <scope>NUCLEOTIDE SEQUENCE [LARGE SCALE GENOMIC DNA]</scope>
    <source>
        <strain evidence="2 3">NIES-3715</strain>
    </source>
</reference>
<evidence type="ECO:0000313" key="3">
    <source>
        <dbReference type="Proteomes" id="UP001054902"/>
    </source>
</evidence>
<sequence length="279" mass="31030">MMTRSLYNKEYIDSCNPDFYNAEEDMDNTIGTYSTNYALFAVCMFFAIKFASCPTNKKSGNIQQSSKKPALFNKYLIAFFAFTALSFGVAGIGHQILERTSDKARVPIETSSFVLANFASIALMLMIFAFTDIRPKKTLFWKKIVWYLGVIIMVAAIAATIVTNRIIPSSAVNALLQLIAFVLLIFTGKKDVENRFHYNTKIAGFAVTLLSVAVFGGFASACFDYENCFEECPFPLDFNLNAVFHVIYLVGVGILGWSEIVSPSSVFLEDDVSNSEFDA</sequence>
<protein>
    <submittedName>
        <fullName evidence="2">Uncharacterized protein</fullName>
    </submittedName>
</protein>
<dbReference type="Proteomes" id="UP001054902">
    <property type="component" value="Unassembled WGS sequence"/>
</dbReference>
<dbReference type="Pfam" id="PF22285">
    <property type="entry name" value="DUF6962"/>
    <property type="match status" value="1"/>
</dbReference>
<feature type="transmembrane region" description="Helical" evidence="1">
    <location>
        <begin position="30"/>
        <end position="51"/>
    </location>
</feature>
<feature type="transmembrane region" description="Helical" evidence="1">
    <location>
        <begin position="113"/>
        <end position="132"/>
    </location>
</feature>
<feature type="transmembrane region" description="Helical" evidence="1">
    <location>
        <begin position="238"/>
        <end position="257"/>
    </location>
</feature>
<dbReference type="InterPro" id="IPR054235">
    <property type="entry name" value="DUF6962"/>
</dbReference>